<dbReference type="GO" id="GO:0016791">
    <property type="term" value="F:phosphatase activity"/>
    <property type="evidence" value="ECO:0007669"/>
    <property type="project" value="TreeGrafter"/>
</dbReference>
<dbReference type="Gene3D" id="3.40.50.1000">
    <property type="entry name" value="HAD superfamily/HAD-like"/>
    <property type="match status" value="1"/>
</dbReference>
<dbReference type="EMBL" id="CP023434">
    <property type="protein sequence ID" value="AXY26232.1"/>
    <property type="molecule type" value="Genomic_DNA"/>
</dbReference>
<name>A0A347WMC5_9LACT</name>
<dbReference type="GO" id="GO:0000287">
    <property type="term" value="F:magnesium ion binding"/>
    <property type="evidence" value="ECO:0007669"/>
    <property type="project" value="TreeGrafter"/>
</dbReference>
<evidence type="ECO:0000313" key="1">
    <source>
        <dbReference type="EMBL" id="AXY26232.1"/>
    </source>
</evidence>
<dbReference type="InterPro" id="IPR023214">
    <property type="entry name" value="HAD_sf"/>
</dbReference>
<dbReference type="PANTHER" id="PTHR10000:SF53">
    <property type="entry name" value="5-AMINO-6-(5-PHOSPHO-D-RIBITYLAMINO)URACIL PHOSPHATASE YBJI-RELATED"/>
    <property type="match status" value="1"/>
</dbReference>
<dbReference type="AlphaFoldDB" id="A0A347WMC5"/>
<proteinExistence type="predicted"/>
<dbReference type="InterPro" id="IPR036412">
    <property type="entry name" value="HAD-like_sf"/>
</dbReference>
<dbReference type="RefSeq" id="WP_118991127.1">
    <property type="nucleotide sequence ID" value="NZ_CP023434.1"/>
</dbReference>
<dbReference type="Pfam" id="PF08282">
    <property type="entry name" value="Hydrolase_3"/>
    <property type="match status" value="1"/>
</dbReference>
<accession>A0A347WMC5</accession>
<evidence type="ECO:0000313" key="2">
    <source>
        <dbReference type="Proteomes" id="UP000263232"/>
    </source>
</evidence>
<dbReference type="Proteomes" id="UP000263232">
    <property type="component" value="Chromosome"/>
</dbReference>
<dbReference type="Gene3D" id="3.30.1240.10">
    <property type="match status" value="1"/>
</dbReference>
<dbReference type="PROSITE" id="PS01229">
    <property type="entry name" value="COF_2"/>
    <property type="match status" value="1"/>
</dbReference>
<dbReference type="OrthoDB" id="9814970at2"/>
<gene>
    <name evidence="1" type="ORF">CL176_09615</name>
</gene>
<dbReference type="PANTHER" id="PTHR10000">
    <property type="entry name" value="PHOSPHOSERINE PHOSPHATASE"/>
    <property type="match status" value="1"/>
</dbReference>
<reference evidence="1 2" key="1">
    <citation type="submission" date="2017-09" db="EMBL/GenBank/DDBJ databases">
        <title>Complete genome sequence of Oxytococcus suis strain ZY16052.</title>
        <authorList>
            <person name="Li F."/>
        </authorList>
    </citation>
    <scope>NUCLEOTIDE SEQUENCE [LARGE SCALE GENOMIC DNA]</scope>
    <source>
        <strain evidence="1 2">ZY16052</strain>
    </source>
</reference>
<organism evidence="1 2">
    <name type="scientific">Suicoccus acidiformans</name>
    <dbReference type="NCBI Taxonomy" id="2036206"/>
    <lineage>
        <taxon>Bacteria</taxon>
        <taxon>Bacillati</taxon>
        <taxon>Bacillota</taxon>
        <taxon>Bacilli</taxon>
        <taxon>Lactobacillales</taxon>
        <taxon>Aerococcaceae</taxon>
        <taxon>Suicoccus</taxon>
    </lineage>
</organism>
<dbReference type="KEGG" id="abae:CL176_09615"/>
<dbReference type="GO" id="GO:0005829">
    <property type="term" value="C:cytosol"/>
    <property type="evidence" value="ECO:0007669"/>
    <property type="project" value="TreeGrafter"/>
</dbReference>
<sequence length="280" mass="32390">MTIRLITVDMDQTFLRADKTYDKDRFRKLFSAFEDRGGVFAVASGNAYYNLDHYFEADILPKIYFCGDDGNFIIKDQKKLAELSLDPDLVDRLIRFLSQYENTHQVIASTGDRTFATPSDDPFVKEKMSIYYFQSEYYERVEDYPREGVNRMTLLGKFSLEENKAIMDEINRAFPELEAVTPGDQWINIYDRRGGKGSAIAYLQEAYQIKAEESIAFGDSLNDRSMMSEVKYSCAMDNADPELFESCTYRIGNNEDQAVLDVMEQILTEPDMSFMEAYRI</sequence>
<dbReference type="SUPFAM" id="SSF56784">
    <property type="entry name" value="HAD-like"/>
    <property type="match status" value="1"/>
</dbReference>
<evidence type="ECO:0008006" key="3">
    <source>
        <dbReference type="Google" id="ProtNLM"/>
    </source>
</evidence>
<keyword evidence="2" id="KW-1185">Reference proteome</keyword>
<protein>
    <recommendedName>
        <fullName evidence="3">Hydrolase</fullName>
    </recommendedName>
</protein>